<evidence type="ECO:0000256" key="3">
    <source>
        <dbReference type="ARBA" id="ARBA00022692"/>
    </source>
</evidence>
<dbReference type="OrthoDB" id="6770063at2759"/>
<dbReference type="CDD" id="cd17323">
    <property type="entry name" value="MFS_Tpo1_MDR_like"/>
    <property type="match status" value="1"/>
</dbReference>
<organism evidence="9 10">
    <name type="scientific">Clathrospora elynae</name>
    <dbReference type="NCBI Taxonomy" id="706981"/>
    <lineage>
        <taxon>Eukaryota</taxon>
        <taxon>Fungi</taxon>
        <taxon>Dikarya</taxon>
        <taxon>Ascomycota</taxon>
        <taxon>Pezizomycotina</taxon>
        <taxon>Dothideomycetes</taxon>
        <taxon>Pleosporomycetidae</taxon>
        <taxon>Pleosporales</taxon>
        <taxon>Diademaceae</taxon>
        <taxon>Clathrospora</taxon>
    </lineage>
</organism>
<feature type="transmembrane region" description="Helical" evidence="7">
    <location>
        <begin position="123"/>
        <end position="142"/>
    </location>
</feature>
<feature type="transmembrane region" description="Helical" evidence="7">
    <location>
        <begin position="249"/>
        <end position="272"/>
    </location>
</feature>
<feature type="transmembrane region" description="Helical" evidence="7">
    <location>
        <begin position="378"/>
        <end position="404"/>
    </location>
</feature>
<dbReference type="Pfam" id="PF07690">
    <property type="entry name" value="MFS_1"/>
    <property type="match status" value="1"/>
</dbReference>
<dbReference type="InterPro" id="IPR011701">
    <property type="entry name" value="MFS"/>
</dbReference>
<dbReference type="AlphaFoldDB" id="A0A6A5SFX8"/>
<evidence type="ECO:0000256" key="5">
    <source>
        <dbReference type="ARBA" id="ARBA00023136"/>
    </source>
</evidence>
<dbReference type="PANTHER" id="PTHR23502">
    <property type="entry name" value="MAJOR FACILITATOR SUPERFAMILY"/>
    <property type="match status" value="1"/>
</dbReference>
<feature type="transmembrane region" description="Helical" evidence="7">
    <location>
        <begin position="454"/>
        <end position="473"/>
    </location>
</feature>
<keyword evidence="3 7" id="KW-0812">Transmembrane</keyword>
<feature type="region of interest" description="Disordered" evidence="6">
    <location>
        <begin position="1"/>
        <end position="58"/>
    </location>
</feature>
<dbReference type="FunFam" id="1.20.1250.20:FF:000082">
    <property type="entry name" value="MFS multidrug transporter, putative"/>
    <property type="match status" value="1"/>
</dbReference>
<dbReference type="FunFam" id="1.20.1720.10:FF:000061">
    <property type="entry name" value="Uncharacterized protein"/>
    <property type="match status" value="1"/>
</dbReference>
<dbReference type="PROSITE" id="PS50850">
    <property type="entry name" value="MFS"/>
    <property type="match status" value="1"/>
</dbReference>
<dbReference type="InterPro" id="IPR036259">
    <property type="entry name" value="MFS_trans_sf"/>
</dbReference>
<feature type="transmembrane region" description="Helical" evidence="7">
    <location>
        <begin position="513"/>
        <end position="536"/>
    </location>
</feature>
<dbReference type="GO" id="GO:0005886">
    <property type="term" value="C:plasma membrane"/>
    <property type="evidence" value="ECO:0007669"/>
    <property type="project" value="TreeGrafter"/>
</dbReference>
<dbReference type="GO" id="GO:0022857">
    <property type="term" value="F:transmembrane transporter activity"/>
    <property type="evidence" value="ECO:0007669"/>
    <property type="project" value="InterPro"/>
</dbReference>
<feature type="transmembrane region" description="Helical" evidence="7">
    <location>
        <begin position="479"/>
        <end position="501"/>
    </location>
</feature>
<dbReference type="Proteomes" id="UP000800038">
    <property type="component" value="Unassembled WGS sequence"/>
</dbReference>
<protein>
    <submittedName>
        <fullName evidence="9">MFS general substrate transporter</fullName>
    </submittedName>
</protein>
<feature type="transmembrane region" description="Helical" evidence="7">
    <location>
        <begin position="278"/>
        <end position="298"/>
    </location>
</feature>
<evidence type="ECO:0000256" key="1">
    <source>
        <dbReference type="ARBA" id="ARBA00004141"/>
    </source>
</evidence>
<evidence type="ECO:0000256" key="6">
    <source>
        <dbReference type="SAM" id="MobiDB-lite"/>
    </source>
</evidence>
<feature type="transmembrane region" description="Helical" evidence="7">
    <location>
        <begin position="190"/>
        <end position="209"/>
    </location>
</feature>
<comment type="similarity">
    <text evidence="2">Belongs to the major facilitator superfamily.</text>
</comment>
<feature type="transmembrane region" description="Helical" evidence="7">
    <location>
        <begin position="416"/>
        <end position="434"/>
    </location>
</feature>
<proteinExistence type="inferred from homology"/>
<keyword evidence="5 7" id="KW-0472">Membrane</keyword>
<evidence type="ECO:0000256" key="2">
    <source>
        <dbReference type="ARBA" id="ARBA00008335"/>
    </source>
</evidence>
<feature type="transmembrane region" description="Helical" evidence="7">
    <location>
        <begin position="215"/>
        <end position="237"/>
    </location>
</feature>
<dbReference type="Gene3D" id="1.20.1250.20">
    <property type="entry name" value="MFS general substrate transporter like domains"/>
    <property type="match status" value="1"/>
</dbReference>
<accession>A0A6A5SFX8</accession>
<evidence type="ECO:0000313" key="9">
    <source>
        <dbReference type="EMBL" id="KAF1938650.1"/>
    </source>
</evidence>
<keyword evidence="4 7" id="KW-1133">Transmembrane helix</keyword>
<dbReference type="EMBL" id="ML976099">
    <property type="protein sequence ID" value="KAF1938650.1"/>
    <property type="molecule type" value="Genomic_DNA"/>
</dbReference>
<evidence type="ECO:0000313" key="10">
    <source>
        <dbReference type="Proteomes" id="UP000800038"/>
    </source>
</evidence>
<dbReference type="PANTHER" id="PTHR23502:SF134">
    <property type="entry name" value="MAJOR FACILITATOR SUPERFAMILY (MFS) PROFILE DOMAIN-CONTAINING PROTEIN-RELATED"/>
    <property type="match status" value="1"/>
</dbReference>
<evidence type="ECO:0000259" key="8">
    <source>
        <dbReference type="PROSITE" id="PS50850"/>
    </source>
</evidence>
<reference evidence="9" key="1">
    <citation type="journal article" date="2020" name="Stud. Mycol.">
        <title>101 Dothideomycetes genomes: a test case for predicting lifestyles and emergence of pathogens.</title>
        <authorList>
            <person name="Haridas S."/>
            <person name="Albert R."/>
            <person name="Binder M."/>
            <person name="Bloem J."/>
            <person name="Labutti K."/>
            <person name="Salamov A."/>
            <person name="Andreopoulos B."/>
            <person name="Baker S."/>
            <person name="Barry K."/>
            <person name="Bills G."/>
            <person name="Bluhm B."/>
            <person name="Cannon C."/>
            <person name="Castanera R."/>
            <person name="Culley D."/>
            <person name="Daum C."/>
            <person name="Ezra D."/>
            <person name="Gonzalez J."/>
            <person name="Henrissat B."/>
            <person name="Kuo A."/>
            <person name="Liang C."/>
            <person name="Lipzen A."/>
            <person name="Lutzoni F."/>
            <person name="Magnuson J."/>
            <person name="Mondo S."/>
            <person name="Nolan M."/>
            <person name="Ohm R."/>
            <person name="Pangilinan J."/>
            <person name="Park H.-J."/>
            <person name="Ramirez L."/>
            <person name="Alfaro M."/>
            <person name="Sun H."/>
            <person name="Tritt A."/>
            <person name="Yoshinaga Y."/>
            <person name="Zwiers L.-H."/>
            <person name="Turgeon B."/>
            <person name="Goodwin S."/>
            <person name="Spatafora J."/>
            <person name="Crous P."/>
            <person name="Grigoriev I."/>
        </authorList>
    </citation>
    <scope>NUCLEOTIDE SEQUENCE</scope>
    <source>
        <strain evidence="9">CBS 161.51</strain>
    </source>
</reference>
<feature type="domain" description="Major facilitator superfamily (MFS) profile" evidence="8">
    <location>
        <begin position="124"/>
        <end position="574"/>
    </location>
</feature>
<comment type="subcellular location">
    <subcellularLocation>
        <location evidence="1">Membrane</location>
        <topology evidence="1">Multi-pass membrane protein</topology>
    </subcellularLocation>
</comment>
<feature type="transmembrane region" description="Helical" evidence="7">
    <location>
        <begin position="154"/>
        <end position="178"/>
    </location>
</feature>
<gene>
    <name evidence="9" type="ORF">EJ02DRAFT_18572</name>
</gene>
<evidence type="ECO:0000256" key="4">
    <source>
        <dbReference type="ARBA" id="ARBA00022989"/>
    </source>
</evidence>
<sequence length="588" mass="64680">MVSLPDGAEPGVSHSSKVPEITAFRDVGPDSTEERVCSNPTSEDNNNLEEEEGNERRRDQIGHASQDYANDAGIVWHYLTFDTELPHPTTIHPTRLDQKPPPEPPNLVKYTNPFKWSEMRKNFTIWVSCVITTLTAFSAGAYSPGVGQMMQEWGVSSVAALVGITAFTTGFAIAPMILAPFSEINGRRPVFIASGILFVICQLCSGLTQSYAGMLVVRFFVGVGGSTFSTMVGGVVSDIYHAEDRNKPMALFSGAALFGTGLGPLVCGFIAQNTTWRWIFYTQAISCGTMVALICVVFKETRGSVLLSQKAKALNKWYEAREAAGYYGLNVSDPEKTGPMVSQRLRWKVRSDEERASLGKMIRVSLYRPFHLLFTEPVVFWFSLWVAFSWAVLYLTLAAVPLVFQSNHGFSLQQANAVFSAMCIASILSAVLSIYQEKIAKRHGKLISTPEGRLYFACVESACMPIGLFMFGWTSFSNVHWIFPTIAIGIATVGIFSIYLATFNFLADTYHRYASSALAAQSFCRNILGGVFPLITKQMYNYLGYGPASSLLGGIGALLTVVPWILVFYGPRIRARSKFASEIRDATG</sequence>
<evidence type="ECO:0000256" key="7">
    <source>
        <dbReference type="SAM" id="Phobius"/>
    </source>
</evidence>
<dbReference type="InterPro" id="IPR020846">
    <property type="entry name" value="MFS_dom"/>
</dbReference>
<feature type="transmembrane region" description="Helical" evidence="7">
    <location>
        <begin position="548"/>
        <end position="569"/>
    </location>
</feature>
<dbReference type="SUPFAM" id="SSF103473">
    <property type="entry name" value="MFS general substrate transporter"/>
    <property type="match status" value="1"/>
</dbReference>
<name>A0A6A5SFX8_9PLEO</name>
<keyword evidence="10" id="KW-1185">Reference proteome</keyword>